<sequence>MDSKKILLYPKEAMKDALEAVINGESSSSNDEKGNECKENVMPSLESPCKPEIGDYVIVCYDESYFPGQVASIVGGDSLVNAMTPSCKTGWRWPDCKDEIWYDNVDVVKIINTPKAVNARGVFDVEEIREYQ</sequence>
<dbReference type="EMBL" id="JABFTP020000185">
    <property type="protein sequence ID" value="KAL3286138.1"/>
    <property type="molecule type" value="Genomic_DNA"/>
</dbReference>
<evidence type="ECO:0008006" key="4">
    <source>
        <dbReference type="Google" id="ProtNLM"/>
    </source>
</evidence>
<reference evidence="2 3" key="1">
    <citation type="journal article" date="2021" name="BMC Biol.">
        <title>Horizontally acquired antibacterial genes associated with adaptive radiation of ladybird beetles.</title>
        <authorList>
            <person name="Li H.S."/>
            <person name="Tang X.F."/>
            <person name="Huang Y.H."/>
            <person name="Xu Z.Y."/>
            <person name="Chen M.L."/>
            <person name="Du X.Y."/>
            <person name="Qiu B.Y."/>
            <person name="Chen P.T."/>
            <person name="Zhang W."/>
            <person name="Slipinski A."/>
            <person name="Escalona H.E."/>
            <person name="Waterhouse R.M."/>
            <person name="Zwick A."/>
            <person name="Pang H."/>
        </authorList>
    </citation>
    <scope>NUCLEOTIDE SEQUENCE [LARGE SCALE GENOMIC DNA]</scope>
    <source>
        <strain evidence="2">SYSU2018</strain>
    </source>
</reference>
<gene>
    <name evidence="2" type="ORF">HHI36_000650</name>
</gene>
<feature type="region of interest" description="Disordered" evidence="1">
    <location>
        <begin position="22"/>
        <end position="43"/>
    </location>
</feature>
<evidence type="ECO:0000256" key="1">
    <source>
        <dbReference type="SAM" id="MobiDB-lite"/>
    </source>
</evidence>
<dbReference type="AlphaFoldDB" id="A0ABD2P564"/>
<proteinExistence type="predicted"/>
<organism evidence="2 3">
    <name type="scientific">Cryptolaemus montrouzieri</name>
    <dbReference type="NCBI Taxonomy" id="559131"/>
    <lineage>
        <taxon>Eukaryota</taxon>
        <taxon>Metazoa</taxon>
        <taxon>Ecdysozoa</taxon>
        <taxon>Arthropoda</taxon>
        <taxon>Hexapoda</taxon>
        <taxon>Insecta</taxon>
        <taxon>Pterygota</taxon>
        <taxon>Neoptera</taxon>
        <taxon>Endopterygota</taxon>
        <taxon>Coleoptera</taxon>
        <taxon>Polyphaga</taxon>
        <taxon>Cucujiformia</taxon>
        <taxon>Coccinelloidea</taxon>
        <taxon>Coccinellidae</taxon>
        <taxon>Scymninae</taxon>
        <taxon>Scymnini</taxon>
        <taxon>Cryptolaemus</taxon>
    </lineage>
</organism>
<protein>
    <recommendedName>
        <fullName evidence="4">Phage protein</fullName>
    </recommendedName>
</protein>
<comment type="caution">
    <text evidence="2">The sequence shown here is derived from an EMBL/GenBank/DDBJ whole genome shotgun (WGS) entry which is preliminary data.</text>
</comment>
<name>A0ABD2P564_9CUCU</name>
<evidence type="ECO:0000313" key="2">
    <source>
        <dbReference type="EMBL" id="KAL3286138.1"/>
    </source>
</evidence>
<feature type="compositionally biased region" description="Basic and acidic residues" evidence="1">
    <location>
        <begin position="30"/>
        <end position="39"/>
    </location>
</feature>
<evidence type="ECO:0000313" key="3">
    <source>
        <dbReference type="Proteomes" id="UP001516400"/>
    </source>
</evidence>
<dbReference type="Proteomes" id="UP001516400">
    <property type="component" value="Unassembled WGS sequence"/>
</dbReference>
<keyword evidence="3" id="KW-1185">Reference proteome</keyword>
<accession>A0ABD2P564</accession>